<accession>A0ABN7W9U5</accession>
<dbReference type="PANTHER" id="PTHR46954">
    <property type="entry name" value="C2H2-TYPE DOMAIN-CONTAINING PROTEIN"/>
    <property type="match status" value="1"/>
</dbReference>
<comment type="caution">
    <text evidence="1">The sequence shown here is derived from an EMBL/GenBank/DDBJ whole genome shotgun (WGS) entry which is preliminary data.</text>
</comment>
<protein>
    <submittedName>
        <fullName evidence="1">19050_t:CDS:1</fullName>
    </submittedName>
</protein>
<evidence type="ECO:0000313" key="1">
    <source>
        <dbReference type="EMBL" id="CAG8823145.1"/>
    </source>
</evidence>
<gene>
    <name evidence="1" type="ORF">GMARGA_LOCUS28258</name>
</gene>
<organism evidence="1 2">
    <name type="scientific">Gigaspora margarita</name>
    <dbReference type="NCBI Taxonomy" id="4874"/>
    <lineage>
        <taxon>Eukaryota</taxon>
        <taxon>Fungi</taxon>
        <taxon>Fungi incertae sedis</taxon>
        <taxon>Mucoromycota</taxon>
        <taxon>Glomeromycotina</taxon>
        <taxon>Glomeromycetes</taxon>
        <taxon>Diversisporales</taxon>
        <taxon>Gigasporaceae</taxon>
        <taxon>Gigaspora</taxon>
    </lineage>
</organism>
<keyword evidence="2" id="KW-1185">Reference proteome</keyword>
<feature type="non-terminal residue" evidence="1">
    <location>
        <position position="1"/>
    </location>
</feature>
<sequence>DNKAKVSVGIPAIRRHFETMQKILEPVLETDESLRVADILLLVSNKRFDEDFRYNDEIKLLRVLLVNGGPDKNLRHFKNIIQYCKLFHFLNLDYLTIRTHALDQSAYNLVEKSISSLSKKVARITLLIDHFGNYLDSQENKRDLIYGKPVLVKYIDKQNKENSKNDDENNDDLSADEAAALLSASNGFLLPLIKEKNGYYLNAIHTLEYFDSIKILSYNTYLLSLFSENYIRYCCTICKQTRTNSAIVEDFSILSSLLGITDYEFIAIAIALGYVLD</sequence>
<dbReference type="EMBL" id="CAJVQB010035854">
    <property type="protein sequence ID" value="CAG8823145.1"/>
    <property type="molecule type" value="Genomic_DNA"/>
</dbReference>
<evidence type="ECO:0000313" key="2">
    <source>
        <dbReference type="Proteomes" id="UP000789901"/>
    </source>
</evidence>
<name>A0ABN7W9U5_GIGMA</name>
<reference evidence="1 2" key="1">
    <citation type="submission" date="2021-06" db="EMBL/GenBank/DDBJ databases">
        <authorList>
            <person name="Kallberg Y."/>
            <person name="Tangrot J."/>
            <person name="Rosling A."/>
        </authorList>
    </citation>
    <scope>NUCLEOTIDE SEQUENCE [LARGE SCALE GENOMIC DNA]</scope>
    <source>
        <strain evidence="1 2">120-4 pot B 10/14</strain>
    </source>
</reference>
<proteinExistence type="predicted"/>
<dbReference type="PANTHER" id="PTHR46954:SF1">
    <property type="entry name" value="C2H2-TYPE DOMAIN-CONTAINING PROTEIN"/>
    <property type="match status" value="1"/>
</dbReference>
<dbReference type="Proteomes" id="UP000789901">
    <property type="component" value="Unassembled WGS sequence"/>
</dbReference>